<organism evidence="1 2">
    <name type="scientific">Auxenochlorella protothecoides</name>
    <name type="common">Green microalga</name>
    <name type="synonym">Chlorella protothecoides</name>
    <dbReference type="NCBI Taxonomy" id="3075"/>
    <lineage>
        <taxon>Eukaryota</taxon>
        <taxon>Viridiplantae</taxon>
        <taxon>Chlorophyta</taxon>
        <taxon>core chlorophytes</taxon>
        <taxon>Trebouxiophyceae</taxon>
        <taxon>Chlorellales</taxon>
        <taxon>Chlorellaceae</taxon>
        <taxon>Auxenochlorella</taxon>
    </lineage>
</organism>
<dbReference type="GeneID" id="23612334"/>
<gene>
    <name evidence="1" type="ORF">F751_0943</name>
</gene>
<keyword evidence="2" id="KW-1185">Reference proteome</keyword>
<proteinExistence type="predicted"/>
<dbReference type="AlphaFoldDB" id="A0A087SDC5"/>
<evidence type="ECO:0000313" key="2">
    <source>
        <dbReference type="Proteomes" id="UP000028924"/>
    </source>
</evidence>
<dbReference type="EMBL" id="KL662098">
    <property type="protein sequence ID" value="KFM23729.1"/>
    <property type="molecule type" value="Genomic_DNA"/>
</dbReference>
<name>A0A087SDC5_AUXPR</name>
<evidence type="ECO:0000313" key="1">
    <source>
        <dbReference type="EMBL" id="KFM23729.1"/>
    </source>
</evidence>
<sequence>MGMARGLVRDLCMERGWILAGSGWFQARCWGWQPRGTGLQQYGLVEGSESTSTVQGPIAESSTAIICWAIYKECFWTMSSWNRPPCLSYGQE</sequence>
<dbReference type="Proteomes" id="UP000028924">
    <property type="component" value="Unassembled WGS sequence"/>
</dbReference>
<dbReference type="KEGG" id="apro:F751_0943"/>
<reference evidence="1 2" key="1">
    <citation type="journal article" date="2014" name="BMC Genomics">
        <title>Oil accumulation mechanisms of the oleaginous microalga Chlorella protothecoides revealed through its genome, transcriptomes, and proteomes.</title>
        <authorList>
            <person name="Gao C."/>
            <person name="Wang Y."/>
            <person name="Shen Y."/>
            <person name="Yan D."/>
            <person name="He X."/>
            <person name="Dai J."/>
            <person name="Wu Q."/>
        </authorList>
    </citation>
    <scope>NUCLEOTIDE SEQUENCE [LARGE SCALE GENOMIC DNA]</scope>
    <source>
        <strain evidence="1 2">0710</strain>
    </source>
</reference>
<accession>A0A087SDC5</accession>
<dbReference type="RefSeq" id="XP_011396605.1">
    <property type="nucleotide sequence ID" value="XM_011398303.1"/>
</dbReference>
<protein>
    <submittedName>
        <fullName evidence="1">Uncharacterized protein</fullName>
    </submittedName>
</protein>